<organism evidence="1 2">
    <name type="scientific">Paenibacillus roseus</name>
    <dbReference type="NCBI Taxonomy" id="2798579"/>
    <lineage>
        <taxon>Bacteria</taxon>
        <taxon>Bacillati</taxon>
        <taxon>Bacillota</taxon>
        <taxon>Bacilli</taxon>
        <taxon>Bacillales</taxon>
        <taxon>Paenibacillaceae</taxon>
        <taxon>Paenibacillus</taxon>
    </lineage>
</organism>
<comment type="caution">
    <text evidence="1">The sequence shown here is derived from an EMBL/GenBank/DDBJ whole genome shotgun (WGS) entry which is preliminary data.</text>
</comment>
<proteinExistence type="predicted"/>
<dbReference type="RefSeq" id="WP_199019853.1">
    <property type="nucleotide sequence ID" value="NZ_JAELUP010000065.1"/>
</dbReference>
<dbReference type="Proteomes" id="UP000640274">
    <property type="component" value="Unassembled WGS sequence"/>
</dbReference>
<dbReference type="AlphaFoldDB" id="A0A934MRG9"/>
<evidence type="ECO:0000313" key="2">
    <source>
        <dbReference type="Proteomes" id="UP000640274"/>
    </source>
</evidence>
<keyword evidence="2" id="KW-1185">Reference proteome</keyword>
<evidence type="ECO:0000313" key="1">
    <source>
        <dbReference type="EMBL" id="MBJ6362334.1"/>
    </source>
</evidence>
<accession>A0A934MRG9</accession>
<name>A0A934MRG9_9BACL</name>
<reference evidence="1" key="1">
    <citation type="submission" date="2020-12" db="EMBL/GenBank/DDBJ databases">
        <authorList>
            <person name="Huq M.A."/>
        </authorList>
    </citation>
    <scope>NUCLEOTIDE SEQUENCE</scope>
    <source>
        <strain evidence="1">MAHUQ-46</strain>
    </source>
</reference>
<dbReference type="EMBL" id="JAELUP010000065">
    <property type="protein sequence ID" value="MBJ6362334.1"/>
    <property type="molecule type" value="Genomic_DNA"/>
</dbReference>
<sequence>MLNSYQPYFAYLLLEWTERLKQARQQAYEDVERLLSTDEPIQLPKKLEKTQQQLRVLWYDVLDVDVTDEPIQDRLSSFYAANSNNSSRFAFRSLQLRYTPMKEGTFTELLEVQSLFDIPNFFVRECLRHELPFRIC</sequence>
<gene>
    <name evidence="1" type="ORF">JFN88_13745</name>
</gene>
<protein>
    <submittedName>
        <fullName evidence="1">Uncharacterized protein</fullName>
    </submittedName>
</protein>